<dbReference type="InterPro" id="IPR006119">
    <property type="entry name" value="Resolv_N"/>
</dbReference>
<keyword evidence="5" id="KW-1185">Reference proteome</keyword>
<dbReference type="PROSITE" id="PS51737">
    <property type="entry name" value="RECOMBINASE_DNA_BIND"/>
    <property type="match status" value="1"/>
</dbReference>
<evidence type="ECO:0000313" key="5">
    <source>
        <dbReference type="Proteomes" id="UP000294835"/>
    </source>
</evidence>
<reference evidence="4 5" key="1">
    <citation type="submission" date="2019-03" db="EMBL/GenBank/DDBJ databases">
        <title>Genomic Encyclopedia of Type Strains, Phase IV (KMG-IV): sequencing the most valuable type-strain genomes for metagenomic binning, comparative biology and taxonomic classification.</title>
        <authorList>
            <person name="Goeker M."/>
        </authorList>
    </citation>
    <scope>NUCLEOTIDE SEQUENCE [LARGE SCALE GENOMIC DNA]</scope>
    <source>
        <strain evidence="4 5">DSM 18063</strain>
    </source>
</reference>
<evidence type="ECO:0000256" key="1">
    <source>
        <dbReference type="SAM" id="Coils"/>
    </source>
</evidence>
<feature type="domain" description="Recombinase" evidence="3">
    <location>
        <begin position="161"/>
        <end position="309"/>
    </location>
</feature>
<dbReference type="InterPro" id="IPR038109">
    <property type="entry name" value="DNA_bind_recomb_sf"/>
</dbReference>
<dbReference type="InterPro" id="IPR050639">
    <property type="entry name" value="SSR_resolvase"/>
</dbReference>
<dbReference type="PANTHER" id="PTHR30461:SF23">
    <property type="entry name" value="DNA RECOMBINASE-RELATED"/>
    <property type="match status" value="1"/>
</dbReference>
<gene>
    <name evidence="4" type="ORF">EV662_11727</name>
</gene>
<dbReference type="InterPro" id="IPR025827">
    <property type="entry name" value="Zn_ribbon_recom_dom"/>
</dbReference>
<dbReference type="PROSITE" id="PS51736">
    <property type="entry name" value="RECOMBINASES_3"/>
    <property type="match status" value="1"/>
</dbReference>
<proteinExistence type="predicted"/>
<dbReference type="Gene3D" id="3.90.1750.20">
    <property type="entry name" value="Putative Large Serine Recombinase, Chain B, Domain 2"/>
    <property type="match status" value="1"/>
</dbReference>
<comment type="caution">
    <text evidence="4">The sequence shown here is derived from an EMBL/GenBank/DDBJ whole genome shotgun (WGS) entry which is preliminary data.</text>
</comment>
<dbReference type="GO" id="GO:0000150">
    <property type="term" value="F:DNA strand exchange activity"/>
    <property type="evidence" value="ECO:0007669"/>
    <property type="project" value="InterPro"/>
</dbReference>
<accession>A0A4R2PS92</accession>
<dbReference type="RefSeq" id="WP_243695891.1">
    <property type="nucleotide sequence ID" value="NZ_SLXP01000017.1"/>
</dbReference>
<evidence type="ECO:0000313" key="4">
    <source>
        <dbReference type="EMBL" id="TCP38793.1"/>
    </source>
</evidence>
<dbReference type="Proteomes" id="UP000294835">
    <property type="component" value="Unassembled WGS sequence"/>
</dbReference>
<dbReference type="InterPro" id="IPR036162">
    <property type="entry name" value="Resolvase-like_N_sf"/>
</dbReference>
<dbReference type="InterPro" id="IPR011109">
    <property type="entry name" value="DNA_bind_recombinase_dom"/>
</dbReference>
<organism evidence="4 5">
    <name type="scientific">Rhodovulum marinum</name>
    <dbReference type="NCBI Taxonomy" id="320662"/>
    <lineage>
        <taxon>Bacteria</taxon>
        <taxon>Pseudomonadati</taxon>
        <taxon>Pseudomonadota</taxon>
        <taxon>Alphaproteobacteria</taxon>
        <taxon>Rhodobacterales</taxon>
        <taxon>Paracoccaceae</taxon>
        <taxon>Rhodovulum</taxon>
    </lineage>
</organism>
<dbReference type="SMART" id="SM00857">
    <property type="entry name" value="Resolvase"/>
    <property type="match status" value="1"/>
</dbReference>
<dbReference type="PANTHER" id="PTHR30461">
    <property type="entry name" value="DNA-INVERTASE FROM LAMBDOID PROPHAGE"/>
    <property type="match status" value="1"/>
</dbReference>
<dbReference type="Pfam" id="PF00239">
    <property type="entry name" value="Resolvase"/>
    <property type="match status" value="1"/>
</dbReference>
<feature type="coiled-coil region" evidence="1">
    <location>
        <begin position="399"/>
        <end position="467"/>
    </location>
</feature>
<dbReference type="CDD" id="cd00338">
    <property type="entry name" value="Ser_Recombinase"/>
    <property type="match status" value="1"/>
</dbReference>
<dbReference type="Pfam" id="PF07508">
    <property type="entry name" value="Recombinase"/>
    <property type="match status" value="1"/>
</dbReference>
<dbReference type="EMBL" id="SLXP01000017">
    <property type="protein sequence ID" value="TCP38793.1"/>
    <property type="molecule type" value="Genomic_DNA"/>
</dbReference>
<keyword evidence="1" id="KW-0175">Coiled coil</keyword>
<evidence type="ECO:0000259" key="2">
    <source>
        <dbReference type="PROSITE" id="PS51736"/>
    </source>
</evidence>
<feature type="domain" description="Resolvase/invertase-type recombinase catalytic" evidence="2">
    <location>
        <begin position="14"/>
        <end position="162"/>
    </location>
</feature>
<dbReference type="GO" id="GO:0003677">
    <property type="term" value="F:DNA binding"/>
    <property type="evidence" value="ECO:0007669"/>
    <property type="project" value="InterPro"/>
</dbReference>
<dbReference type="SUPFAM" id="SSF53041">
    <property type="entry name" value="Resolvase-like"/>
    <property type="match status" value="1"/>
</dbReference>
<evidence type="ECO:0000259" key="3">
    <source>
        <dbReference type="PROSITE" id="PS51737"/>
    </source>
</evidence>
<sequence length="600" mass="66880">MMKTDVIGTVPRMRAAIYARYSTDLQSPASIADQVRTCRRLCEERGWEVVEVFDDMAISGATHLRPQFQQMQEAARKGQFDVLVAEALDRLSRDQEHIAGLHKRMRFNGVAIFTKAEGEISELHIGLGGTMSALFLRQLAQKTHRGLEGRVKAGKSAGGISYGYRLNRQPLPDGSFTTGDRVIDETEAEIVRRIFREYDQGKSPRTIAVGLNRDGIAPPRSGGKGAGTWSFSTISGNWKRGTGILNNDLYVGKLVWNRQNFIKDPETGKRQARLNPPEAWIIEEVPHLRIIDDGLWDRVKERQSAIRKTMKTSNQPRNAFGAARRPTYLFSGLLKCGDCGAAYTLMNGKKYGCSGARNRGTCANRALISRTAVERRVLEGLKHELMHPDLVREFVEAFRKEMRRERRATQATREAQKRRHGQVLTEIDAIVSAITQGMFHPSMKAKMDALEAERAELEEKLAALPETEPVTLHPRLSDIYSRKVMDLTKALNDPEARAEAADLLRGLVSEIRLIPDPDAEDGHAIELFGDLGSILAFSRDGNAKPRRFTGGVSDSLVAGVRNHLNLPEGSEAKVSAKKQGFDLLFNAYDITDVHLRSQTA</sequence>
<name>A0A4R2PS92_9RHOB</name>
<protein>
    <submittedName>
        <fullName evidence="4">DNA invertase Pin-like site-specific DNA recombinase</fullName>
    </submittedName>
</protein>
<dbReference type="Gene3D" id="3.40.50.1390">
    <property type="entry name" value="Resolvase, N-terminal catalytic domain"/>
    <property type="match status" value="1"/>
</dbReference>
<dbReference type="Pfam" id="PF13408">
    <property type="entry name" value="Zn_ribbon_recom"/>
    <property type="match status" value="1"/>
</dbReference>
<dbReference type="AlphaFoldDB" id="A0A4R2PS92"/>